<keyword evidence="2" id="KW-1133">Transmembrane helix</keyword>
<proteinExistence type="predicted"/>
<gene>
    <name evidence="3" type="ORF">Daus18300_004848</name>
</gene>
<evidence type="ECO:0000256" key="1">
    <source>
        <dbReference type="SAM" id="MobiDB-lite"/>
    </source>
</evidence>
<feature type="compositionally biased region" description="Polar residues" evidence="1">
    <location>
        <begin position="122"/>
        <end position="133"/>
    </location>
</feature>
<reference evidence="3 4" key="1">
    <citation type="journal article" date="2024" name="IMA Fungus">
        <title>IMA Genome - F19 : A genome assembly and annotation guide to empower mycologists, including annotated draft genome sequences of Ceratocystis pirilliformis, Diaporthe australafricana, Fusarium ophioides, Paecilomyces lecythidis, and Sporothrix stenoceras.</title>
        <authorList>
            <person name="Aylward J."/>
            <person name="Wilson A.M."/>
            <person name="Visagie C.M."/>
            <person name="Spraker J."/>
            <person name="Barnes I."/>
            <person name="Buitendag C."/>
            <person name="Ceriani C."/>
            <person name="Del Mar Angel L."/>
            <person name="du Plessis D."/>
            <person name="Fuchs T."/>
            <person name="Gasser K."/>
            <person name="Kramer D."/>
            <person name="Li W."/>
            <person name="Munsamy K."/>
            <person name="Piso A."/>
            <person name="Price J.L."/>
            <person name="Sonnekus B."/>
            <person name="Thomas C."/>
            <person name="van der Nest A."/>
            <person name="van Dijk A."/>
            <person name="van Heerden A."/>
            <person name="van Vuuren N."/>
            <person name="Yilmaz N."/>
            <person name="Duong T.A."/>
            <person name="van der Merwe N.A."/>
            <person name="Wingfield M.J."/>
            <person name="Wingfield B.D."/>
        </authorList>
    </citation>
    <scope>NUCLEOTIDE SEQUENCE [LARGE SCALE GENOMIC DNA]</scope>
    <source>
        <strain evidence="3 4">CMW 18300</strain>
    </source>
</reference>
<feature type="transmembrane region" description="Helical" evidence="2">
    <location>
        <begin position="20"/>
        <end position="42"/>
    </location>
</feature>
<keyword evidence="2" id="KW-0472">Membrane</keyword>
<organism evidence="3 4">
    <name type="scientific">Diaporthe australafricana</name>
    <dbReference type="NCBI Taxonomy" id="127596"/>
    <lineage>
        <taxon>Eukaryota</taxon>
        <taxon>Fungi</taxon>
        <taxon>Dikarya</taxon>
        <taxon>Ascomycota</taxon>
        <taxon>Pezizomycotina</taxon>
        <taxon>Sordariomycetes</taxon>
        <taxon>Sordariomycetidae</taxon>
        <taxon>Diaporthales</taxon>
        <taxon>Diaporthaceae</taxon>
        <taxon>Diaporthe</taxon>
    </lineage>
</organism>
<evidence type="ECO:0000313" key="3">
    <source>
        <dbReference type="EMBL" id="KAL1871103.1"/>
    </source>
</evidence>
<evidence type="ECO:0000256" key="2">
    <source>
        <dbReference type="SAM" id="Phobius"/>
    </source>
</evidence>
<protein>
    <submittedName>
        <fullName evidence="3">Uncharacterized protein</fullName>
    </submittedName>
</protein>
<dbReference type="Proteomes" id="UP001583177">
    <property type="component" value="Unassembled WGS sequence"/>
</dbReference>
<name>A0ABR3X5B2_9PEZI</name>
<sequence>MSSLQPRRDFVNPEWSYWEILEHFGAVLLGGAGTGSLVVYLYEKYKPSVRTIESEDSTPQQRVAAEERIRRDFQDDESDPTRTIWSHFIRTAFKAFNFRRTARAMQQGPLPEDVEMANMQARASTVRNDSNRPSLDPGRSSGGGNSNSSRDGRGGGRPGSNNTGRPGSRDSAGEGSSRPQLHISEGYSYIGQDEAGNYWEKKGSKYKYTSGPGKVWHSASSAPRGLRR</sequence>
<accession>A0ABR3X5B2</accession>
<feature type="region of interest" description="Disordered" evidence="1">
    <location>
        <begin position="122"/>
        <end position="228"/>
    </location>
</feature>
<dbReference type="EMBL" id="JAWRVE010000034">
    <property type="protein sequence ID" value="KAL1871103.1"/>
    <property type="molecule type" value="Genomic_DNA"/>
</dbReference>
<comment type="caution">
    <text evidence="3">The sequence shown here is derived from an EMBL/GenBank/DDBJ whole genome shotgun (WGS) entry which is preliminary data.</text>
</comment>
<keyword evidence="2" id="KW-0812">Transmembrane</keyword>
<evidence type="ECO:0000313" key="4">
    <source>
        <dbReference type="Proteomes" id="UP001583177"/>
    </source>
</evidence>
<keyword evidence="4" id="KW-1185">Reference proteome</keyword>